<organism evidence="2">
    <name type="scientific">marine sediment metagenome</name>
    <dbReference type="NCBI Taxonomy" id="412755"/>
    <lineage>
        <taxon>unclassified sequences</taxon>
        <taxon>metagenomes</taxon>
        <taxon>ecological metagenomes</taxon>
    </lineage>
</organism>
<sequence>MDIGWLSLAAFILTAIGWISREIWRWRKAKREATKDAIETLNDSKTLLQGMLNEVEDASQKDELRLQLDEVNTALLGIYSERLRRTLKSAGLPPEEALIADGLSQLQPQQVTRLKDEIAEVKSLPQSNSIWDLLALASAYYYAEQYKDAKETYDRILKLEPDNPNVLSDRGVTYHKLERY</sequence>
<keyword evidence="1" id="KW-0812">Transmembrane</keyword>
<gene>
    <name evidence="2" type="ORF">S06H3_58598</name>
</gene>
<reference evidence="2" key="1">
    <citation type="journal article" date="2014" name="Front. Microbiol.">
        <title>High frequency of phylogenetically diverse reductive dehalogenase-homologous genes in deep subseafloor sedimentary metagenomes.</title>
        <authorList>
            <person name="Kawai M."/>
            <person name="Futagami T."/>
            <person name="Toyoda A."/>
            <person name="Takaki Y."/>
            <person name="Nishi S."/>
            <person name="Hori S."/>
            <person name="Arai W."/>
            <person name="Tsubouchi T."/>
            <person name="Morono Y."/>
            <person name="Uchiyama I."/>
            <person name="Ito T."/>
            <person name="Fujiyama A."/>
            <person name="Inagaki F."/>
            <person name="Takami H."/>
        </authorList>
    </citation>
    <scope>NUCLEOTIDE SEQUENCE</scope>
    <source>
        <strain evidence="2">Expedition CK06-06</strain>
    </source>
</reference>
<comment type="caution">
    <text evidence="2">The sequence shown here is derived from an EMBL/GenBank/DDBJ whole genome shotgun (WGS) entry which is preliminary data.</text>
</comment>
<keyword evidence="1" id="KW-0472">Membrane</keyword>
<proteinExistence type="predicted"/>
<keyword evidence="1" id="KW-1133">Transmembrane helix</keyword>
<feature type="transmembrane region" description="Helical" evidence="1">
    <location>
        <begin position="6"/>
        <end position="24"/>
    </location>
</feature>
<name>X1PI97_9ZZZZ</name>
<accession>X1PI97</accession>
<dbReference type="InterPro" id="IPR019734">
    <property type="entry name" value="TPR_rpt"/>
</dbReference>
<dbReference type="EMBL" id="BARV01037954">
    <property type="protein sequence ID" value="GAI55992.1"/>
    <property type="molecule type" value="Genomic_DNA"/>
</dbReference>
<dbReference type="AlphaFoldDB" id="X1PI97"/>
<dbReference type="InterPro" id="IPR011990">
    <property type="entry name" value="TPR-like_helical_dom_sf"/>
</dbReference>
<evidence type="ECO:0000313" key="2">
    <source>
        <dbReference type="EMBL" id="GAI55992.1"/>
    </source>
</evidence>
<dbReference type="PROSITE" id="PS50005">
    <property type="entry name" value="TPR"/>
    <property type="match status" value="1"/>
</dbReference>
<dbReference type="Pfam" id="PF13414">
    <property type="entry name" value="TPR_11"/>
    <property type="match status" value="1"/>
</dbReference>
<dbReference type="SUPFAM" id="SSF48452">
    <property type="entry name" value="TPR-like"/>
    <property type="match status" value="1"/>
</dbReference>
<dbReference type="SMART" id="SM00028">
    <property type="entry name" value="TPR"/>
    <property type="match status" value="1"/>
</dbReference>
<evidence type="ECO:0000256" key="1">
    <source>
        <dbReference type="SAM" id="Phobius"/>
    </source>
</evidence>
<dbReference type="Gene3D" id="1.25.40.10">
    <property type="entry name" value="Tetratricopeptide repeat domain"/>
    <property type="match status" value="1"/>
</dbReference>
<protein>
    <submittedName>
        <fullName evidence="2">Uncharacterized protein</fullName>
    </submittedName>
</protein>
<feature type="non-terminal residue" evidence="2">
    <location>
        <position position="180"/>
    </location>
</feature>